<dbReference type="STRING" id="27349.A0A0L6VCU1"/>
<dbReference type="AlphaFoldDB" id="A0A0L6VCU1"/>
<gene>
    <name evidence="1" type="ORF">VP01_2039g3</name>
</gene>
<sequence length="119" mass="13410">MLQPSCNPNSTCLHVSFLGRHLSKFFFCSDLCGIKFSGFNGIVEFAWKATAYSHLALPSHTPFISLCTCMGLSFQLPKKTQAALKKINNTFYEKHPTKSHWVVRDMNKIISDSASYSKK</sequence>
<evidence type="ECO:0000313" key="2">
    <source>
        <dbReference type="Proteomes" id="UP000037035"/>
    </source>
</evidence>
<reference evidence="1 2" key="1">
    <citation type="submission" date="2015-08" db="EMBL/GenBank/DDBJ databases">
        <title>Next Generation Sequencing and Analysis of the Genome of Puccinia sorghi L Schw, the Causal Agent of Maize Common Rust.</title>
        <authorList>
            <person name="Rochi L."/>
            <person name="Burguener G."/>
            <person name="Darino M."/>
            <person name="Turjanski A."/>
            <person name="Kreff E."/>
            <person name="Dieguez M.J."/>
            <person name="Sacco F."/>
        </authorList>
    </citation>
    <scope>NUCLEOTIDE SEQUENCE [LARGE SCALE GENOMIC DNA]</scope>
    <source>
        <strain evidence="1 2">RO10H11247</strain>
    </source>
</reference>
<comment type="caution">
    <text evidence="1">The sequence shown here is derived from an EMBL/GenBank/DDBJ whole genome shotgun (WGS) entry which is preliminary data.</text>
</comment>
<accession>A0A0L6VCU1</accession>
<evidence type="ECO:0000313" key="1">
    <source>
        <dbReference type="EMBL" id="KNZ57930.1"/>
    </source>
</evidence>
<organism evidence="1 2">
    <name type="scientific">Puccinia sorghi</name>
    <dbReference type="NCBI Taxonomy" id="27349"/>
    <lineage>
        <taxon>Eukaryota</taxon>
        <taxon>Fungi</taxon>
        <taxon>Dikarya</taxon>
        <taxon>Basidiomycota</taxon>
        <taxon>Pucciniomycotina</taxon>
        <taxon>Pucciniomycetes</taxon>
        <taxon>Pucciniales</taxon>
        <taxon>Pucciniaceae</taxon>
        <taxon>Puccinia</taxon>
    </lineage>
</organism>
<dbReference type="EMBL" id="LAVV01006881">
    <property type="protein sequence ID" value="KNZ57930.1"/>
    <property type="molecule type" value="Genomic_DNA"/>
</dbReference>
<dbReference type="Proteomes" id="UP000037035">
    <property type="component" value="Unassembled WGS sequence"/>
</dbReference>
<protein>
    <submittedName>
        <fullName evidence="1">Uncharacterized protein</fullName>
    </submittedName>
</protein>
<keyword evidence="2" id="KW-1185">Reference proteome</keyword>
<proteinExistence type="predicted"/>
<name>A0A0L6VCU1_9BASI</name>
<dbReference type="VEuPathDB" id="FungiDB:VP01_2039g3"/>